<feature type="compositionally biased region" description="Basic and acidic residues" evidence="1">
    <location>
        <begin position="157"/>
        <end position="167"/>
    </location>
</feature>
<accession>A0AAV6VHV3</accession>
<comment type="caution">
    <text evidence="2">The sequence shown here is derived from an EMBL/GenBank/DDBJ whole genome shotgun (WGS) entry which is preliminary data.</text>
</comment>
<feature type="region of interest" description="Disordered" evidence="1">
    <location>
        <begin position="96"/>
        <end position="199"/>
    </location>
</feature>
<evidence type="ECO:0000313" key="3">
    <source>
        <dbReference type="Proteomes" id="UP000827092"/>
    </source>
</evidence>
<sequence>MSAKANASDISKTTTNEIIKCCGEEIVVNILKQVNASKYFPLIFDETTDVSHIPQLSLNIRYLDIKSSVGKEDFMGFIDLHKANYNDDDCDKVAQPAITGEKLVPNRGRKSGGKPQRHQSATGKDSSKKVEEKDKTGNQKGKGSGLKNTARALTKFVRKEKDPKEDSTVEEQTATNVAGNIKSPEDKKEIDTTSEKNQEFPRRFINNLIQGLQKEGSSMNDFPRLETLAALDARFDELSRGLGMNITTCNIPTLFEGITVPPGIVVQMQDRNKSKEERASIASDWASKYLMFAAPRKVALWCVNSFFLERGMTEICNPRYTPIVQLCQNSTAVESATTAQIATYGNLSRQFRQNLGEAVFPIAEFTHGEQNVQARVHINTALATRMLDMLTAMVAKRNARLGGGVPQQGQGCAHYDSYVDYLIDRDLPAMLPTNRRNMT</sequence>
<organism evidence="2 3">
    <name type="scientific">Oedothorax gibbosus</name>
    <dbReference type="NCBI Taxonomy" id="931172"/>
    <lineage>
        <taxon>Eukaryota</taxon>
        <taxon>Metazoa</taxon>
        <taxon>Ecdysozoa</taxon>
        <taxon>Arthropoda</taxon>
        <taxon>Chelicerata</taxon>
        <taxon>Arachnida</taxon>
        <taxon>Araneae</taxon>
        <taxon>Araneomorphae</taxon>
        <taxon>Entelegynae</taxon>
        <taxon>Araneoidea</taxon>
        <taxon>Linyphiidae</taxon>
        <taxon>Erigoninae</taxon>
        <taxon>Oedothorax</taxon>
    </lineage>
</organism>
<feature type="compositionally biased region" description="Basic and acidic residues" evidence="1">
    <location>
        <begin position="125"/>
        <end position="137"/>
    </location>
</feature>
<dbReference type="EMBL" id="JAFNEN010000075">
    <property type="protein sequence ID" value="KAG8196030.1"/>
    <property type="molecule type" value="Genomic_DNA"/>
</dbReference>
<dbReference type="AlphaFoldDB" id="A0AAV6VHV3"/>
<reference evidence="2 3" key="1">
    <citation type="journal article" date="2022" name="Nat. Ecol. Evol.">
        <title>A masculinizing supergene underlies an exaggerated male reproductive morph in a spider.</title>
        <authorList>
            <person name="Hendrickx F."/>
            <person name="De Corte Z."/>
            <person name="Sonet G."/>
            <person name="Van Belleghem S.M."/>
            <person name="Kostlbacher S."/>
            <person name="Vangestel C."/>
        </authorList>
    </citation>
    <scope>NUCLEOTIDE SEQUENCE [LARGE SCALE GENOMIC DNA]</scope>
    <source>
        <strain evidence="2">W744_W776</strain>
    </source>
</reference>
<proteinExistence type="predicted"/>
<evidence type="ECO:0000313" key="2">
    <source>
        <dbReference type="EMBL" id="KAG8196030.1"/>
    </source>
</evidence>
<feature type="compositionally biased region" description="Basic residues" evidence="1">
    <location>
        <begin position="107"/>
        <end position="117"/>
    </location>
</feature>
<dbReference type="Proteomes" id="UP000827092">
    <property type="component" value="Unassembled WGS sequence"/>
</dbReference>
<keyword evidence="3" id="KW-1185">Reference proteome</keyword>
<gene>
    <name evidence="2" type="ORF">JTE90_029000</name>
</gene>
<name>A0AAV6VHV3_9ARAC</name>
<dbReference type="PANTHER" id="PTHR45749">
    <property type="match status" value="1"/>
</dbReference>
<dbReference type="PANTHER" id="PTHR45749:SF21">
    <property type="entry name" value="DUF4371 DOMAIN-CONTAINING PROTEIN"/>
    <property type="match status" value="1"/>
</dbReference>
<evidence type="ECO:0000256" key="1">
    <source>
        <dbReference type="SAM" id="MobiDB-lite"/>
    </source>
</evidence>
<evidence type="ECO:0008006" key="4">
    <source>
        <dbReference type="Google" id="ProtNLM"/>
    </source>
</evidence>
<protein>
    <recommendedName>
        <fullName evidence="4">DUF4371 domain-containing protein</fullName>
    </recommendedName>
</protein>
<feature type="compositionally biased region" description="Basic and acidic residues" evidence="1">
    <location>
        <begin position="183"/>
        <end position="199"/>
    </location>
</feature>